<accession>A0ACC0FD86</accession>
<sequence length="158" mass="17827">MRIRKGVTTAVRRWVGNNSPEITTGFDQEATTSVMARLAIHKAERDLAHDVIKWLDKMLISFASKFGDYVLEDPSTFYLSSNFSLYPQFMYYLRRSQFIDVFNSSPDEIAFFRLMLNHEGVLLNMVVMVAMLGGDGAVGYILEGSEAEMAHGTEELGI</sequence>
<proteinExistence type="predicted"/>
<protein>
    <submittedName>
        <fullName evidence="1">Protein transport protein sec23</fullName>
    </submittedName>
</protein>
<comment type="caution">
    <text evidence="1">The sequence shown here is derived from an EMBL/GenBank/DDBJ whole genome shotgun (WGS) entry which is preliminary data.</text>
</comment>
<name>A0ACC0FD86_9ERIC</name>
<gene>
    <name evidence="1" type="ORF">LOK49_LG14G01624</name>
</gene>
<reference evidence="1 2" key="1">
    <citation type="journal article" date="2022" name="Plant J.">
        <title>Chromosome-level genome of Camellia lanceoleosa provides a valuable resource for understanding genome evolution and self-incompatibility.</title>
        <authorList>
            <person name="Gong W."/>
            <person name="Xiao S."/>
            <person name="Wang L."/>
            <person name="Liao Z."/>
            <person name="Chang Y."/>
            <person name="Mo W."/>
            <person name="Hu G."/>
            <person name="Li W."/>
            <person name="Zhao G."/>
            <person name="Zhu H."/>
            <person name="Hu X."/>
            <person name="Ji K."/>
            <person name="Xiang X."/>
            <person name="Song Q."/>
            <person name="Yuan D."/>
            <person name="Jin S."/>
            <person name="Zhang L."/>
        </authorList>
    </citation>
    <scope>NUCLEOTIDE SEQUENCE [LARGE SCALE GENOMIC DNA]</scope>
    <source>
        <strain evidence="1">SQ_2022a</strain>
    </source>
</reference>
<evidence type="ECO:0000313" key="1">
    <source>
        <dbReference type="EMBL" id="KAI7986615.1"/>
    </source>
</evidence>
<keyword evidence="2" id="KW-1185">Reference proteome</keyword>
<dbReference type="Proteomes" id="UP001060215">
    <property type="component" value="Chromosome 15"/>
</dbReference>
<organism evidence="1 2">
    <name type="scientific">Camellia lanceoleosa</name>
    <dbReference type="NCBI Taxonomy" id="1840588"/>
    <lineage>
        <taxon>Eukaryota</taxon>
        <taxon>Viridiplantae</taxon>
        <taxon>Streptophyta</taxon>
        <taxon>Embryophyta</taxon>
        <taxon>Tracheophyta</taxon>
        <taxon>Spermatophyta</taxon>
        <taxon>Magnoliopsida</taxon>
        <taxon>eudicotyledons</taxon>
        <taxon>Gunneridae</taxon>
        <taxon>Pentapetalae</taxon>
        <taxon>asterids</taxon>
        <taxon>Ericales</taxon>
        <taxon>Theaceae</taxon>
        <taxon>Camellia</taxon>
    </lineage>
</organism>
<evidence type="ECO:0000313" key="2">
    <source>
        <dbReference type="Proteomes" id="UP001060215"/>
    </source>
</evidence>
<dbReference type="EMBL" id="CM045772">
    <property type="protein sequence ID" value="KAI7986615.1"/>
    <property type="molecule type" value="Genomic_DNA"/>
</dbReference>